<gene>
    <name evidence="18" type="ORF">CALMAC_LOCUS6243</name>
</gene>
<dbReference type="InterPro" id="IPR006642">
    <property type="entry name" value="Rad18_UBZ4"/>
</dbReference>
<evidence type="ECO:0000256" key="13">
    <source>
        <dbReference type="ARBA" id="ARBA00023242"/>
    </source>
</evidence>
<keyword evidence="10" id="KW-0862">Zinc</keyword>
<dbReference type="AlphaFoldDB" id="A0A653C4X5"/>
<evidence type="ECO:0000256" key="11">
    <source>
        <dbReference type="ARBA" id="ARBA00023049"/>
    </source>
</evidence>
<proteinExistence type="inferred from homology"/>
<evidence type="ECO:0000256" key="10">
    <source>
        <dbReference type="ARBA" id="ARBA00022833"/>
    </source>
</evidence>
<keyword evidence="6" id="KW-0479">Metal-binding</keyword>
<keyword evidence="7" id="KW-0227">DNA damage</keyword>
<dbReference type="GO" id="GO:0008270">
    <property type="term" value="F:zinc ion binding"/>
    <property type="evidence" value="ECO:0007669"/>
    <property type="project" value="UniProtKB-KW"/>
</dbReference>
<keyword evidence="11" id="KW-0482">Metalloprotease</keyword>
<comment type="subcellular location">
    <subcellularLocation>
        <location evidence="2">Chromosome</location>
    </subcellularLocation>
    <subcellularLocation>
        <location evidence="1">Nucleus</location>
    </subcellularLocation>
</comment>
<evidence type="ECO:0000256" key="7">
    <source>
        <dbReference type="ARBA" id="ARBA00022763"/>
    </source>
</evidence>
<dbReference type="InterPro" id="IPR055220">
    <property type="entry name" value="SPRTN_ZBD"/>
</dbReference>
<evidence type="ECO:0000256" key="12">
    <source>
        <dbReference type="ARBA" id="ARBA00023204"/>
    </source>
</evidence>
<keyword evidence="12" id="KW-0234">DNA repair</keyword>
<evidence type="ECO:0000256" key="2">
    <source>
        <dbReference type="ARBA" id="ARBA00004286"/>
    </source>
</evidence>
<evidence type="ECO:0000259" key="16">
    <source>
        <dbReference type="SMART" id="SM00731"/>
    </source>
</evidence>
<sequence length="465" mass="53778">MEKSKGITLCDPETLCPIKTKKNYPANYLNHPKWELLDPTPNIQKLFKDFNKKYFEGKIKGVAVVWGKLLDEAGVTIFRERVRRRDYDCRIVLSAPLLRLRPRADLINTLLHEMIHAFLFVTFNEKERAEHGPEFKKHMRRLNKDAGTAITIYHDFHDEVDLYTKQHWWRCNGPCQKWRPNFGLVRKMRNKPPGPSERWWKKHSRDCGGTFIKVRKPGDMDAKPVKMETTGAQKKTSPRPRNCRCKRRAGCSLAPEISDQKLRSTSPCPACNEIVHLDHLNEHLDQCLKTEACKDCIVCGSSIPLKDYETHVISCADKKFSDVQFKQSHGCSCSARDYEKQCSKCSNSTDEDVFKKCFICDCRIASEDYEKHIDKCTALTKSPTNPKMFKQNEEIVNCIVCGIQILKEELHIHLEECDGLLEIFENGEEAMEERSIYGDQCVCPICMNIVLIEDMNTHIDQCIEK</sequence>
<dbReference type="OrthoDB" id="5236983at2759"/>
<reference evidence="18 19" key="1">
    <citation type="submission" date="2019-01" db="EMBL/GenBank/DDBJ databases">
        <authorList>
            <person name="Sayadi A."/>
        </authorList>
    </citation>
    <scope>NUCLEOTIDE SEQUENCE [LARGE SCALE GENOMIC DNA]</scope>
</reference>
<dbReference type="GO" id="GO:0005694">
    <property type="term" value="C:chromosome"/>
    <property type="evidence" value="ECO:0007669"/>
    <property type="project" value="UniProtKB-SubCell"/>
</dbReference>
<dbReference type="GO" id="GO:0031593">
    <property type="term" value="F:polyubiquitin modification-dependent protein binding"/>
    <property type="evidence" value="ECO:0007669"/>
    <property type="project" value="TreeGrafter"/>
</dbReference>
<dbReference type="SMART" id="SM00734">
    <property type="entry name" value="ZnF_Rad18"/>
    <property type="match status" value="3"/>
</dbReference>
<keyword evidence="8" id="KW-0863">Zinc-finger</keyword>
<feature type="domain" description="UBZ4-type" evidence="17">
    <location>
        <begin position="265"/>
        <end position="288"/>
    </location>
</feature>
<feature type="domain" description="UBZ4-type" evidence="17">
    <location>
        <begin position="395"/>
        <end position="418"/>
    </location>
</feature>
<keyword evidence="5" id="KW-0645">Protease</keyword>
<name>A0A653C4X5_CALMS</name>
<dbReference type="Gene3D" id="3.30.160.60">
    <property type="entry name" value="Classic Zinc Finger"/>
    <property type="match status" value="1"/>
</dbReference>
<evidence type="ECO:0000256" key="1">
    <source>
        <dbReference type="ARBA" id="ARBA00004123"/>
    </source>
</evidence>
<feature type="domain" description="UBZ4-type" evidence="17">
    <location>
        <begin position="440"/>
        <end position="463"/>
    </location>
</feature>
<dbReference type="Pfam" id="PF10263">
    <property type="entry name" value="SprT-like"/>
    <property type="match status" value="1"/>
</dbReference>
<dbReference type="PANTHER" id="PTHR21220">
    <property type="entry name" value="DNA-DEPENDENT METALLOPROTEASE SPRTN"/>
    <property type="match status" value="1"/>
</dbReference>
<keyword evidence="13" id="KW-0539">Nucleus</keyword>
<accession>A0A653C4X5</accession>
<keyword evidence="19" id="KW-1185">Reference proteome</keyword>
<dbReference type="GO" id="GO:0005634">
    <property type="term" value="C:nucleus"/>
    <property type="evidence" value="ECO:0007669"/>
    <property type="project" value="UniProtKB-SubCell"/>
</dbReference>
<dbReference type="PANTHER" id="PTHR21220:SF0">
    <property type="entry name" value="DNA-DEPENDENT METALLOPROTEASE SPRTN"/>
    <property type="match status" value="1"/>
</dbReference>
<dbReference type="GO" id="GO:0006508">
    <property type="term" value="P:proteolysis"/>
    <property type="evidence" value="ECO:0007669"/>
    <property type="project" value="UniProtKB-KW"/>
</dbReference>
<dbReference type="SMART" id="SM00731">
    <property type="entry name" value="SprT"/>
    <property type="match status" value="1"/>
</dbReference>
<feature type="region of interest" description="Disordered" evidence="15">
    <location>
        <begin position="221"/>
        <end position="240"/>
    </location>
</feature>
<evidence type="ECO:0000256" key="14">
    <source>
        <dbReference type="ARBA" id="ARBA00030396"/>
    </source>
</evidence>
<evidence type="ECO:0000256" key="5">
    <source>
        <dbReference type="ARBA" id="ARBA00022670"/>
    </source>
</evidence>
<dbReference type="Proteomes" id="UP000410492">
    <property type="component" value="Unassembled WGS sequence"/>
</dbReference>
<dbReference type="InterPro" id="IPR044245">
    <property type="entry name" value="Spartan"/>
</dbReference>
<dbReference type="InterPro" id="IPR006640">
    <property type="entry name" value="SprT-like_domain"/>
</dbReference>
<dbReference type="GO" id="GO:0003697">
    <property type="term" value="F:single-stranded DNA binding"/>
    <property type="evidence" value="ECO:0007669"/>
    <property type="project" value="InterPro"/>
</dbReference>
<dbReference type="GO" id="GO:0004222">
    <property type="term" value="F:metalloendopeptidase activity"/>
    <property type="evidence" value="ECO:0007669"/>
    <property type="project" value="InterPro"/>
</dbReference>
<keyword evidence="4" id="KW-0158">Chromosome</keyword>
<evidence type="ECO:0000259" key="17">
    <source>
        <dbReference type="SMART" id="SM00734"/>
    </source>
</evidence>
<evidence type="ECO:0000256" key="8">
    <source>
        <dbReference type="ARBA" id="ARBA00022771"/>
    </source>
</evidence>
<comment type="similarity">
    <text evidence="3">Belongs to the Spartan family.</text>
</comment>
<organism evidence="18 19">
    <name type="scientific">Callosobruchus maculatus</name>
    <name type="common">Southern cowpea weevil</name>
    <name type="synonym">Pulse bruchid</name>
    <dbReference type="NCBI Taxonomy" id="64391"/>
    <lineage>
        <taxon>Eukaryota</taxon>
        <taxon>Metazoa</taxon>
        <taxon>Ecdysozoa</taxon>
        <taxon>Arthropoda</taxon>
        <taxon>Hexapoda</taxon>
        <taxon>Insecta</taxon>
        <taxon>Pterygota</taxon>
        <taxon>Neoptera</taxon>
        <taxon>Endopterygota</taxon>
        <taxon>Coleoptera</taxon>
        <taxon>Polyphaga</taxon>
        <taxon>Cucujiformia</taxon>
        <taxon>Chrysomeloidea</taxon>
        <taxon>Chrysomelidae</taxon>
        <taxon>Bruchinae</taxon>
        <taxon>Bruchini</taxon>
        <taxon>Callosobruchus</taxon>
    </lineage>
</organism>
<evidence type="ECO:0000313" key="18">
    <source>
        <dbReference type="EMBL" id="VEN42915.1"/>
    </source>
</evidence>
<evidence type="ECO:0000256" key="9">
    <source>
        <dbReference type="ARBA" id="ARBA00022801"/>
    </source>
</evidence>
<keyword evidence="9" id="KW-0378">Hydrolase</keyword>
<protein>
    <recommendedName>
        <fullName evidence="14">Protein with SprT-like domain at the N terminus</fullName>
    </recommendedName>
</protein>
<feature type="domain" description="SprT-like" evidence="16">
    <location>
        <begin position="41"/>
        <end position="214"/>
    </location>
</feature>
<dbReference type="Pfam" id="PF22934">
    <property type="entry name" value="SPRTN_ZBD"/>
    <property type="match status" value="1"/>
</dbReference>
<dbReference type="EMBL" id="CAACVG010006980">
    <property type="protein sequence ID" value="VEN42915.1"/>
    <property type="molecule type" value="Genomic_DNA"/>
</dbReference>
<evidence type="ECO:0000256" key="3">
    <source>
        <dbReference type="ARBA" id="ARBA00010724"/>
    </source>
</evidence>
<evidence type="ECO:0000313" key="19">
    <source>
        <dbReference type="Proteomes" id="UP000410492"/>
    </source>
</evidence>
<evidence type="ECO:0000256" key="6">
    <source>
        <dbReference type="ARBA" id="ARBA00022723"/>
    </source>
</evidence>
<evidence type="ECO:0000256" key="15">
    <source>
        <dbReference type="SAM" id="MobiDB-lite"/>
    </source>
</evidence>
<evidence type="ECO:0000256" key="4">
    <source>
        <dbReference type="ARBA" id="ARBA00022454"/>
    </source>
</evidence>
<dbReference type="GO" id="GO:0006281">
    <property type="term" value="P:DNA repair"/>
    <property type="evidence" value="ECO:0007669"/>
    <property type="project" value="UniProtKB-KW"/>
</dbReference>